<dbReference type="PANTHER" id="PTHR11118:SF1">
    <property type="entry name" value="RNA-SPLICING LIGASE RTCB HOMOLOG"/>
    <property type="match status" value="1"/>
</dbReference>
<proteinExistence type="inferred from homology"/>
<feature type="binding site" evidence="13">
    <location>
        <position position="359"/>
    </location>
    <ligand>
        <name>GMP</name>
        <dbReference type="ChEBI" id="CHEBI:58115"/>
    </ligand>
</feature>
<sequence>MRVPGRFYLSQELMGTLEEGAVTQLANIATLPGICKNSLAMPDIHWGYGFPIGGVGAFTMDEGVISPGGVGFDINCGVRLVATPLHRSDLKEVKTVLQQLYDIVPTGVGTKSCITASDRDLNRIMTEGARWTVDEGYGTERDLLWCEEQGCMEGADISHVSQKARKRGRPQCGTLGSGNHFLEIQCVEEIFDPEAAQAFGIEEGQICIMIHCGSRGLGHQVCTDHLKILEDASKKYHIPLADKQLACAPLKSPEGEAYLSAMACAANYAWANRQMITHLTREVFSRAFSLCAEEMPLVYDVTHNVAKIEEHMVDGKRTMLCVHRKGATRAFGPGTHDLPPGCDTIGQPVIIPGSMGSSSYLLKGTQGAMEKTFGSTCHGAGRVLSRSQAKKMATGESIQETLARNGITVLAPSGGSIAEEAPNAYKPSGEVVKVVHEAGISARVARLNPIGVIKG</sequence>
<dbReference type="Gene3D" id="3.90.1860.10">
    <property type="entry name" value="tRNA-splicing ligase RtcB"/>
    <property type="match status" value="1"/>
</dbReference>
<dbReference type="GO" id="GO:0046872">
    <property type="term" value="F:metal ion binding"/>
    <property type="evidence" value="ECO:0007669"/>
    <property type="project" value="UniProtKB-UniRule"/>
</dbReference>
<comment type="similarity">
    <text evidence="1 15">Belongs to the RtcB family.</text>
</comment>
<dbReference type="Proteomes" id="UP001143747">
    <property type="component" value="Unassembled WGS sequence"/>
</dbReference>
<feature type="binding site" evidence="14">
    <location>
        <position position="73"/>
    </location>
    <ligand>
        <name>Mn(2+)</name>
        <dbReference type="ChEBI" id="CHEBI:29035"/>
        <label>1</label>
    </ligand>
</feature>
<comment type="subunit">
    <text evidence="2 15">Monomer.</text>
</comment>
<feature type="binding site" evidence="13">
    <location>
        <begin position="378"/>
        <end position="381"/>
    </location>
    <ligand>
        <name>GMP</name>
        <dbReference type="ChEBI" id="CHEBI:58115"/>
    </ligand>
</feature>
<name>A0A9Q4KT66_9EURY</name>
<feature type="active site" description="GMP-histidine intermediate" evidence="12">
    <location>
        <position position="378"/>
    </location>
</feature>
<evidence type="ECO:0000256" key="1">
    <source>
        <dbReference type="ARBA" id="ARBA00008071"/>
    </source>
</evidence>
<feature type="binding site" evidence="14">
    <location>
        <position position="180"/>
    </location>
    <ligand>
        <name>Mn(2+)</name>
        <dbReference type="ChEBI" id="CHEBI:29035"/>
        <label>1</label>
    </ligand>
</feature>
<evidence type="ECO:0000256" key="14">
    <source>
        <dbReference type="PIRSR" id="PIRSR601233-3"/>
    </source>
</evidence>
<gene>
    <name evidence="15" type="primary">rtcB</name>
    <name evidence="16" type="ORF">L0665_02590</name>
</gene>
<comment type="function">
    <text evidence="9">Essential for tRNA splicing and maturation. Acts by directly joining spliced tRNA halves to mature-sized tRNAs. Joins RNA with 2',3'-cyclic-phosphate or 3'-phosphate ends to RNA with 5'-hydroxy ends.</text>
</comment>
<comment type="catalytic activity">
    <reaction evidence="11">
        <text>a 3'-end 2',3'-cyclophospho-ribonucleotide-RNA + a 5'-end dephospho-ribonucleoside-RNA + GTP + H2O = a ribonucleotidyl-ribonucleotide-RNA + GMP + diphosphate + H(+)</text>
        <dbReference type="Rhea" id="RHEA:68080"/>
        <dbReference type="Rhea" id="RHEA-COMP:10464"/>
        <dbReference type="Rhea" id="RHEA-COMP:13936"/>
        <dbReference type="Rhea" id="RHEA-COMP:17355"/>
        <dbReference type="ChEBI" id="CHEBI:15377"/>
        <dbReference type="ChEBI" id="CHEBI:15378"/>
        <dbReference type="ChEBI" id="CHEBI:33019"/>
        <dbReference type="ChEBI" id="CHEBI:37565"/>
        <dbReference type="ChEBI" id="CHEBI:58115"/>
        <dbReference type="ChEBI" id="CHEBI:83064"/>
        <dbReference type="ChEBI" id="CHEBI:138284"/>
        <dbReference type="ChEBI" id="CHEBI:173118"/>
        <dbReference type="EC" id="6.5.1.8"/>
    </reaction>
</comment>
<evidence type="ECO:0000256" key="7">
    <source>
        <dbReference type="ARBA" id="ARBA00023211"/>
    </source>
</evidence>
<dbReference type="GO" id="GO:0006388">
    <property type="term" value="P:tRNA splicing, via endonucleolytic cleavage and ligation"/>
    <property type="evidence" value="ECO:0007669"/>
    <property type="project" value="UniProtKB-ARBA"/>
</dbReference>
<keyword evidence="3 15" id="KW-0436">Ligase</keyword>
<dbReference type="AlphaFoldDB" id="A0A9Q4KT66"/>
<dbReference type="PANTHER" id="PTHR11118">
    <property type="entry name" value="RNA-SPLICING LIGASE RTCB HOMOLOG"/>
    <property type="match status" value="1"/>
</dbReference>
<evidence type="ECO:0000256" key="15">
    <source>
        <dbReference type="RuleBase" id="RU371113"/>
    </source>
</evidence>
<feature type="binding site" evidence="13">
    <location>
        <position position="454"/>
    </location>
    <ligand>
        <name>GMP</name>
        <dbReference type="ChEBI" id="CHEBI:58115"/>
    </ligand>
</feature>
<evidence type="ECO:0000313" key="17">
    <source>
        <dbReference type="Proteomes" id="UP001143747"/>
    </source>
</evidence>
<keyword evidence="6 13" id="KW-0342">GTP-binding</keyword>
<protein>
    <recommendedName>
        <fullName evidence="8 15">tRNA-splicing ligase RtcB</fullName>
        <ecNumber evidence="15">6.5.1.-</ecNumber>
    </recommendedName>
</protein>
<evidence type="ECO:0000256" key="5">
    <source>
        <dbReference type="ARBA" id="ARBA00022741"/>
    </source>
</evidence>
<dbReference type="InterPro" id="IPR001233">
    <property type="entry name" value="RtcB"/>
</dbReference>
<accession>A0A9Q4KT66</accession>
<dbReference type="Pfam" id="PF01139">
    <property type="entry name" value="RtcB"/>
    <property type="match status" value="1"/>
</dbReference>
<dbReference type="InterPro" id="IPR036025">
    <property type="entry name" value="RtcB-like_sf"/>
</dbReference>
<feature type="binding site" evidence="14">
    <location>
        <position position="303"/>
    </location>
    <ligand>
        <name>Mn(2+)</name>
        <dbReference type="ChEBI" id="CHEBI:29035"/>
        <label>2</label>
    </ligand>
</feature>
<dbReference type="PROSITE" id="PS01288">
    <property type="entry name" value="UPF0027"/>
    <property type="match status" value="1"/>
</dbReference>
<keyword evidence="5 13" id="KW-0547">Nucleotide-binding</keyword>
<dbReference type="FunFam" id="3.90.1860.10:FF:000001">
    <property type="entry name" value="tRNA-splicing ligase RtcB homolog"/>
    <property type="match status" value="1"/>
</dbReference>
<reference evidence="16" key="1">
    <citation type="submission" date="2022-01" db="EMBL/GenBank/DDBJ databases">
        <title>Draft genome of Methanogenium marinum DSM 15558.</title>
        <authorList>
            <person name="Chen S.-C."/>
            <person name="You Y.-T."/>
        </authorList>
    </citation>
    <scope>NUCLEOTIDE SEQUENCE</scope>
    <source>
        <strain evidence="16">DSM 15558</strain>
    </source>
</reference>
<comment type="cofactor">
    <cofactor evidence="14 15">
        <name>Mn(2+)</name>
        <dbReference type="ChEBI" id="CHEBI:29035"/>
    </cofactor>
    <text evidence="14 15">Binds 2 manganese ions per subunit.</text>
</comment>
<feature type="binding site" evidence="13">
    <location>
        <begin position="303"/>
        <end position="304"/>
    </location>
    <ligand>
        <name>GMP</name>
        <dbReference type="ChEBI" id="CHEBI:58115"/>
    </ligand>
</feature>
<evidence type="ECO:0000256" key="13">
    <source>
        <dbReference type="PIRSR" id="PIRSR601233-2"/>
    </source>
</evidence>
<dbReference type="GO" id="GO:0170057">
    <property type="term" value="F:RNA ligase (GTP) activity"/>
    <property type="evidence" value="ECO:0007669"/>
    <property type="project" value="UniProtKB-EC"/>
</dbReference>
<keyword evidence="7 14" id="KW-0464">Manganese</keyword>
<evidence type="ECO:0000256" key="2">
    <source>
        <dbReference type="ARBA" id="ARBA00011245"/>
    </source>
</evidence>
<evidence type="ECO:0000256" key="9">
    <source>
        <dbReference type="ARBA" id="ARBA00045316"/>
    </source>
</evidence>
<evidence type="ECO:0000313" key="16">
    <source>
        <dbReference type="EMBL" id="MDE4907507.1"/>
    </source>
</evidence>
<keyword evidence="17" id="KW-1185">Reference proteome</keyword>
<feature type="binding site" evidence="14">
    <location>
        <position position="211"/>
    </location>
    <ligand>
        <name>Mn(2+)</name>
        <dbReference type="ChEBI" id="CHEBI:29035"/>
        <label>2</label>
    </ligand>
</feature>
<evidence type="ECO:0000256" key="3">
    <source>
        <dbReference type="ARBA" id="ARBA00022598"/>
    </source>
</evidence>
<keyword evidence="4 14" id="KW-0479">Metal-binding</keyword>
<evidence type="ECO:0000256" key="12">
    <source>
        <dbReference type="PIRSR" id="PIRSR601233-1"/>
    </source>
</evidence>
<evidence type="ECO:0000256" key="10">
    <source>
        <dbReference type="ARBA" id="ARBA00047746"/>
    </source>
</evidence>
<dbReference type="EC" id="6.5.1.-" evidence="15"/>
<comment type="catalytic activity">
    <reaction evidence="10">
        <text>a 3'-end 3'-phospho-ribonucleotide-RNA + a 5'-end dephospho-ribonucleoside-RNA + GTP = a ribonucleotidyl-ribonucleotide-RNA + GMP + diphosphate</text>
        <dbReference type="Rhea" id="RHEA:68076"/>
        <dbReference type="Rhea" id="RHEA-COMP:10463"/>
        <dbReference type="Rhea" id="RHEA-COMP:13936"/>
        <dbReference type="Rhea" id="RHEA-COMP:17355"/>
        <dbReference type="ChEBI" id="CHEBI:33019"/>
        <dbReference type="ChEBI" id="CHEBI:37565"/>
        <dbReference type="ChEBI" id="CHEBI:58115"/>
        <dbReference type="ChEBI" id="CHEBI:83062"/>
        <dbReference type="ChEBI" id="CHEBI:138284"/>
        <dbReference type="ChEBI" id="CHEBI:173118"/>
        <dbReference type="EC" id="6.5.1.8"/>
    </reaction>
</comment>
<evidence type="ECO:0000256" key="6">
    <source>
        <dbReference type="ARBA" id="ARBA00023134"/>
    </source>
</evidence>
<feature type="binding site" evidence="13">
    <location>
        <begin position="352"/>
        <end position="355"/>
    </location>
    <ligand>
        <name>GMP</name>
        <dbReference type="ChEBI" id="CHEBI:58115"/>
    </ligand>
</feature>
<feature type="binding site" evidence="13">
    <location>
        <begin position="179"/>
        <end position="183"/>
    </location>
    <ligand>
        <name>GMP</name>
        <dbReference type="ChEBI" id="CHEBI:58115"/>
    </ligand>
</feature>
<organism evidence="16 17">
    <name type="scientific">Methanogenium marinum</name>
    <dbReference type="NCBI Taxonomy" id="348610"/>
    <lineage>
        <taxon>Archaea</taxon>
        <taxon>Methanobacteriati</taxon>
        <taxon>Methanobacteriota</taxon>
        <taxon>Stenosarchaea group</taxon>
        <taxon>Methanomicrobia</taxon>
        <taxon>Methanomicrobiales</taxon>
        <taxon>Methanomicrobiaceae</taxon>
        <taxon>Methanogenium</taxon>
    </lineage>
</organism>
<evidence type="ECO:0000256" key="4">
    <source>
        <dbReference type="ARBA" id="ARBA00022723"/>
    </source>
</evidence>
<dbReference type="GO" id="GO:0003972">
    <property type="term" value="F:RNA ligase (ATP) activity"/>
    <property type="evidence" value="ECO:0007669"/>
    <property type="project" value="TreeGrafter"/>
</dbReference>
<evidence type="ECO:0000256" key="8">
    <source>
        <dbReference type="ARBA" id="ARBA00033766"/>
    </source>
</evidence>
<comment type="caution">
    <text evidence="16">The sequence shown here is derived from an EMBL/GenBank/DDBJ whole genome shotgun (WGS) entry which is preliminary data.</text>
</comment>
<dbReference type="GO" id="GO:0005525">
    <property type="term" value="F:GTP binding"/>
    <property type="evidence" value="ECO:0007669"/>
    <property type="project" value="UniProtKB-KW"/>
</dbReference>
<dbReference type="SUPFAM" id="SSF103365">
    <property type="entry name" value="Hypothetical protein PH1602"/>
    <property type="match status" value="1"/>
</dbReference>
<dbReference type="EMBL" id="JAKELO010000002">
    <property type="protein sequence ID" value="MDE4907507.1"/>
    <property type="molecule type" value="Genomic_DNA"/>
</dbReference>
<evidence type="ECO:0000256" key="11">
    <source>
        <dbReference type="ARBA" id="ARBA00049514"/>
    </source>
</evidence>